<reference evidence="4 5" key="1">
    <citation type="journal article" date="2010" name="Proc. Natl. Acad. Sci. U.S.A.">
        <title>Insights into evolution of multicellular fungi from the assembled chromosomes of the mushroom Coprinopsis cinerea (Coprinus cinereus).</title>
        <authorList>
            <person name="Stajich J.E."/>
            <person name="Wilke S.K."/>
            <person name="Ahren D."/>
            <person name="Au C.H."/>
            <person name="Birren B.W."/>
            <person name="Borodovsky M."/>
            <person name="Burns C."/>
            <person name="Canback B."/>
            <person name="Casselton L.A."/>
            <person name="Cheng C.K."/>
            <person name="Deng J."/>
            <person name="Dietrich F.S."/>
            <person name="Fargo D.C."/>
            <person name="Farman M.L."/>
            <person name="Gathman A.C."/>
            <person name="Goldberg J."/>
            <person name="Guigo R."/>
            <person name="Hoegger P.J."/>
            <person name="Hooker J.B."/>
            <person name="Huggins A."/>
            <person name="James T.Y."/>
            <person name="Kamada T."/>
            <person name="Kilaru S."/>
            <person name="Kodira C."/>
            <person name="Kues U."/>
            <person name="Kupfer D."/>
            <person name="Kwan H.S."/>
            <person name="Lomsadze A."/>
            <person name="Li W."/>
            <person name="Lilly W.W."/>
            <person name="Ma L.J."/>
            <person name="Mackey A.J."/>
            <person name="Manning G."/>
            <person name="Martin F."/>
            <person name="Muraguchi H."/>
            <person name="Natvig D.O."/>
            <person name="Palmerini H."/>
            <person name="Ramesh M.A."/>
            <person name="Rehmeyer C.J."/>
            <person name="Roe B.A."/>
            <person name="Shenoy N."/>
            <person name="Stanke M."/>
            <person name="Ter-Hovhannisyan V."/>
            <person name="Tunlid A."/>
            <person name="Velagapudi R."/>
            <person name="Vision T.J."/>
            <person name="Zeng Q."/>
            <person name="Zolan M.E."/>
            <person name="Pukkila P.J."/>
        </authorList>
    </citation>
    <scope>NUCLEOTIDE SEQUENCE [LARGE SCALE GENOMIC DNA]</scope>
    <source>
        <strain evidence="5">Okayama-7 / 130 / ATCC MYA-4618 / FGSC 9003</strain>
    </source>
</reference>
<dbReference type="InterPro" id="IPR016024">
    <property type="entry name" value="ARM-type_fold"/>
</dbReference>
<dbReference type="Proteomes" id="UP000001861">
    <property type="component" value="Unassembled WGS sequence"/>
</dbReference>
<accession>D6RQ00</accession>
<evidence type="ECO:0000313" key="4">
    <source>
        <dbReference type="EMBL" id="EFI26920.1"/>
    </source>
</evidence>
<name>D6RQ00_COPC7</name>
<dbReference type="InterPro" id="IPR000331">
    <property type="entry name" value="Rap/Ran_GAP_dom"/>
</dbReference>
<comment type="caution">
    <text evidence="4">The sequence shown here is derived from an EMBL/GenBank/DDBJ whole genome shotgun (WGS) entry which is preliminary data.</text>
</comment>
<dbReference type="FunFam" id="3.40.50.11210:FF:000007">
    <property type="entry name" value="Tuberous sclerosis 2"/>
    <property type="match status" value="1"/>
</dbReference>
<dbReference type="InterPro" id="IPR035974">
    <property type="entry name" value="Rap/Ran-GAP_sf"/>
</dbReference>
<feature type="region of interest" description="Disordered" evidence="2">
    <location>
        <begin position="410"/>
        <end position="440"/>
    </location>
</feature>
<dbReference type="SUPFAM" id="SSF111347">
    <property type="entry name" value="Rap/Ran-GAP"/>
    <property type="match status" value="1"/>
</dbReference>
<dbReference type="STRING" id="240176.D6RQ00"/>
<dbReference type="KEGG" id="cci:CC1G_15321"/>
<dbReference type="PANTHER" id="PTHR10063">
    <property type="entry name" value="TUBERIN"/>
    <property type="match status" value="1"/>
</dbReference>
<feature type="domain" description="Rap-GAP" evidence="3">
    <location>
        <begin position="1410"/>
        <end position="1648"/>
    </location>
</feature>
<dbReference type="Pfam" id="PF02145">
    <property type="entry name" value="Rap_GAP"/>
    <property type="match status" value="1"/>
</dbReference>
<feature type="region of interest" description="Disordered" evidence="2">
    <location>
        <begin position="1341"/>
        <end position="1365"/>
    </location>
</feature>
<dbReference type="GO" id="GO:0033596">
    <property type="term" value="C:TSC1-TSC2 complex"/>
    <property type="evidence" value="ECO:0007669"/>
    <property type="project" value="TreeGrafter"/>
</dbReference>
<feature type="compositionally biased region" description="Polar residues" evidence="2">
    <location>
        <begin position="430"/>
        <end position="439"/>
    </location>
</feature>
<dbReference type="InterPro" id="IPR018515">
    <property type="entry name" value="Tuberin-type_domain"/>
</dbReference>
<dbReference type="GO" id="GO:0005634">
    <property type="term" value="C:nucleus"/>
    <property type="evidence" value="ECO:0007669"/>
    <property type="project" value="InterPro"/>
</dbReference>
<dbReference type="GO" id="GO:0005096">
    <property type="term" value="F:GTPase activator activity"/>
    <property type="evidence" value="ECO:0007669"/>
    <property type="project" value="UniProtKB-KW"/>
</dbReference>
<keyword evidence="5" id="KW-1185">Reference proteome</keyword>
<organism evidence="4 5">
    <name type="scientific">Coprinopsis cinerea (strain Okayama-7 / 130 / ATCC MYA-4618 / FGSC 9003)</name>
    <name type="common">Inky cap fungus</name>
    <name type="synonym">Hormographiella aspergillata</name>
    <dbReference type="NCBI Taxonomy" id="240176"/>
    <lineage>
        <taxon>Eukaryota</taxon>
        <taxon>Fungi</taxon>
        <taxon>Dikarya</taxon>
        <taxon>Basidiomycota</taxon>
        <taxon>Agaricomycotina</taxon>
        <taxon>Agaricomycetes</taxon>
        <taxon>Agaricomycetidae</taxon>
        <taxon>Agaricales</taxon>
        <taxon>Agaricineae</taxon>
        <taxon>Psathyrellaceae</taxon>
        <taxon>Coprinopsis</taxon>
    </lineage>
</organism>
<evidence type="ECO:0000313" key="5">
    <source>
        <dbReference type="Proteomes" id="UP000001861"/>
    </source>
</evidence>
<dbReference type="VEuPathDB" id="FungiDB:CC1G_15321"/>
<dbReference type="Gene3D" id="3.40.50.11210">
    <property type="entry name" value="Rap/Ran-GAP"/>
    <property type="match status" value="1"/>
</dbReference>
<dbReference type="EMBL" id="AACS02000010">
    <property type="protein sequence ID" value="EFI26920.1"/>
    <property type="molecule type" value="Genomic_DNA"/>
</dbReference>
<evidence type="ECO:0000256" key="1">
    <source>
        <dbReference type="ARBA" id="ARBA00022468"/>
    </source>
</evidence>
<dbReference type="GO" id="GO:0032007">
    <property type="term" value="P:negative regulation of TOR signaling"/>
    <property type="evidence" value="ECO:0007669"/>
    <property type="project" value="TreeGrafter"/>
</dbReference>
<dbReference type="Pfam" id="PF03542">
    <property type="entry name" value="Tuberin"/>
    <property type="match status" value="1"/>
</dbReference>
<gene>
    <name evidence="4" type="ORF">CC1G_15321</name>
</gene>
<proteinExistence type="predicted"/>
<dbReference type="SUPFAM" id="SSF48371">
    <property type="entry name" value="ARM repeat"/>
    <property type="match status" value="1"/>
</dbReference>
<dbReference type="OrthoDB" id="19311at2759"/>
<evidence type="ECO:0000256" key="2">
    <source>
        <dbReference type="SAM" id="MobiDB-lite"/>
    </source>
</evidence>
<dbReference type="InParanoid" id="D6RQ00"/>
<sequence>MLLARLLKYFTGTAYLSVKDSKQKDAQIPDIRFKSPPLELFPFADAPLPGGLVESDFTIELLIEMITSPTAPTPSHIHLLSVLLSKQTPPRFSALQPVLYRLCSRRSSLTLQALGYEVMAAYWNNSKVKNASWPTTSDALSCLTFFLDPKSRWHLDLWEVRFKALAAVTKDGTDLRGIETVVIEVIKDCILNAFRLLINPPKGMPVPPPSECERCIVVVGRFLHELFAYRANIARIKDDVLESVFQFYADLIDDHIHLPLPQSQTVLSPTEVHAVPERSTRRGHKRRAPSLTSFMFLASPTPTAEQSHPLPTKSKHPAEIAISLFLGHVGTHLLNLSKKQFEQVLPLLFRSLAFCASPLPRLTVEPQVAGPKTLENRIVEILNTLVPSPMSNVSLRILRKHLTPRHVGGVALPTAETPTGEENREEESDNGNGVRTKTASAAVAQDNAKAIRSYTLMIMTSLGASRTLRNYIRRALTTRLEKAYQPQQVAGGKEATGRSSIDQDLLDVAWLKHDHGQGRPATESGETRVISSSIDAWVGWSPGLPDLGKGGSPQGDMWDRIMEGKENILEEMAGIVKDIYQEFDSREDGGVHVDASELDHTNDALQSLAKYIFTLRSPDGSPFIINVFHPGESPTPLLRSITTLLSRDFHDSQKSLLADILIQGCEHVTDENTARIPVLMTDNYDLLPLTSTWLEHWKRLFDPRLLSVNRPHTRRTIIETLYEVYDSVRESQSYRKALAQLVMSEAGILIAAESSELVFSILEEEAISVISESDQLQETGAVGEHDPVQLLTSIFFNNPDESTALHVVRSLIHVFTEIAFKSLSFSTAIQEVAVTIFNTFLQALSRLSHPEPRVMILQFLMRWRADRDHRVYFALEGYDTNHSIAYMASLINRLPDSLMRAHKDEILEEHVARKRQHRSRTTYSRTPTSQGLLGRGRSQTVSEVKETKHHKTLWHLPETLPFKVPEPDTVKHGLRSFGEGVLLPISKYIAVLADLIETDSSWEVVSYILVHLPVQLANKHLFCGPTTRTSIIKLLYVLTKGVIDGSLASQTADDCPEGLKLRDLQGLAHHTLSTLISYKTYFDLQQRQLLIEAFFSGLNGQFSTIKCCLHALALTAFEMSTSLSRSLPKILEKLAQIMSNPNMAVHILAFLVMVGSLPTLYASFTEEDFKMVFGVALQYLQHYNQLQESPTRSWALSQHVRQQSFVTLYTWFSVLKLRDREIHIPYITRQLLLANEGREGVDGLTQVCFDWLARNTHGIASAEKLKLQDVVLQPNIAKPERPALSKTWMFGNSFLTMRDLERPGWIEVVSRRPSGSAGLICRRDHFLEVMKDGGPPALKALFMDGQDNGGSDEPPPDEASNTDSATDKDYEAELDPISFASHLFFHMSPLPETTPELTDVSDAPTLSKSLGLLDRTPVIDTHKVGIMYAGPGQTNEIEILANTHGSQAYSRFLDGIGRLVHLRTEKEVYTGSLDPEEDGEYAYAWWDDIRQILFHTATLMPNREHDPMFNYKKRHIGNDYVRIIWNDSGLPYAFDTLKTAFQFVNIIIEPHSVGTICAFSNDAHENEYFRVIVQTAEGMTECTPVGQFKIVSAVNLPHIVRHLCIFADCFTSIFSSTDHDTLRVEIKSNWNSRLDSMERFRKNVLSLQQQNSNDNGSTTSTSVHI</sequence>
<dbReference type="HOGENOM" id="CLU_001124_0_0_1"/>
<dbReference type="PROSITE" id="PS50085">
    <property type="entry name" value="RAPGAP"/>
    <property type="match status" value="1"/>
</dbReference>
<dbReference type="eggNOG" id="KOG3687">
    <property type="taxonomic scope" value="Eukaryota"/>
</dbReference>
<dbReference type="InterPro" id="IPR027107">
    <property type="entry name" value="Tuberin/Ral-act_asu"/>
</dbReference>
<keyword evidence="1" id="KW-0343">GTPase activation</keyword>
<dbReference type="FunCoup" id="D6RQ00">
    <property type="interactions" value="155"/>
</dbReference>
<dbReference type="PANTHER" id="PTHR10063:SF0">
    <property type="entry name" value="TUBERIN"/>
    <property type="match status" value="1"/>
</dbReference>
<dbReference type="RefSeq" id="XP_002910414.1">
    <property type="nucleotide sequence ID" value="XM_002910368.1"/>
</dbReference>
<protein>
    <submittedName>
        <fullName evidence="4">Tuberin</fullName>
    </submittedName>
</protein>
<feature type="region of interest" description="Disordered" evidence="2">
    <location>
        <begin position="914"/>
        <end position="938"/>
    </location>
</feature>
<evidence type="ECO:0000259" key="3">
    <source>
        <dbReference type="PROSITE" id="PS50085"/>
    </source>
</evidence>
<dbReference type="OMA" id="TEVAFDW"/>
<dbReference type="GeneID" id="9379318"/>
<dbReference type="GO" id="GO:0051056">
    <property type="term" value="P:regulation of small GTPase mediated signal transduction"/>
    <property type="evidence" value="ECO:0007669"/>
    <property type="project" value="InterPro"/>
</dbReference>